<protein>
    <recommendedName>
        <fullName evidence="4">Secreted protein</fullName>
    </recommendedName>
</protein>
<sequence length="169" mass="17284">MRALTLPALGAVLTGLLVTGCGVLGGGGDEGGGAGAGASGEPSMEEAMLDYAACMRDNGVDMPDPEGGGMTALPAVDPEDEEMAAALEECEGLLPVDENAPSEEEAFEYALRMTECMRENGLDVPDPEPGQGLAITTEHEDEDMEVMTRCAAETGALDAEETARDGDGS</sequence>
<name>A0ABU7KC83_9ACTN</name>
<accession>A0ABU7KC83</accession>
<gene>
    <name evidence="2" type="ORF">Q8791_21790</name>
</gene>
<feature type="region of interest" description="Disordered" evidence="1">
    <location>
        <begin position="120"/>
        <end position="142"/>
    </location>
</feature>
<comment type="caution">
    <text evidence="2">The sequence shown here is derived from an EMBL/GenBank/DDBJ whole genome shotgun (WGS) entry which is preliminary data.</text>
</comment>
<proteinExistence type="predicted"/>
<evidence type="ECO:0000256" key="1">
    <source>
        <dbReference type="SAM" id="MobiDB-lite"/>
    </source>
</evidence>
<evidence type="ECO:0008006" key="4">
    <source>
        <dbReference type="Google" id="ProtNLM"/>
    </source>
</evidence>
<reference evidence="2 3" key="1">
    <citation type="submission" date="2023-08" db="EMBL/GenBank/DDBJ databases">
        <authorList>
            <person name="Girao M."/>
            <person name="Carvalho M.F."/>
        </authorList>
    </citation>
    <scope>NUCLEOTIDE SEQUENCE [LARGE SCALE GENOMIC DNA]</scope>
    <source>
        <strain evidence="2 3">CT-R113</strain>
    </source>
</reference>
<evidence type="ECO:0000313" key="3">
    <source>
        <dbReference type="Proteomes" id="UP001356095"/>
    </source>
</evidence>
<dbReference type="RefSeq" id="WP_330093614.1">
    <property type="nucleotide sequence ID" value="NZ_JAUZMY010000023.1"/>
</dbReference>
<dbReference type="Proteomes" id="UP001356095">
    <property type="component" value="Unassembled WGS sequence"/>
</dbReference>
<organism evidence="2 3">
    <name type="scientific">Nocardiopsis codii</name>
    <dbReference type="NCBI Taxonomy" id="3065942"/>
    <lineage>
        <taxon>Bacteria</taxon>
        <taxon>Bacillati</taxon>
        <taxon>Actinomycetota</taxon>
        <taxon>Actinomycetes</taxon>
        <taxon>Streptosporangiales</taxon>
        <taxon>Nocardiopsidaceae</taxon>
        <taxon>Nocardiopsis</taxon>
    </lineage>
</organism>
<keyword evidence="3" id="KW-1185">Reference proteome</keyword>
<dbReference type="PROSITE" id="PS51257">
    <property type="entry name" value="PROKAR_LIPOPROTEIN"/>
    <property type="match status" value="1"/>
</dbReference>
<evidence type="ECO:0000313" key="2">
    <source>
        <dbReference type="EMBL" id="MEE2039851.1"/>
    </source>
</evidence>
<dbReference type="EMBL" id="JAUZMY010000023">
    <property type="protein sequence ID" value="MEE2039851.1"/>
    <property type="molecule type" value="Genomic_DNA"/>
</dbReference>